<protein>
    <recommendedName>
        <fullName evidence="3">Outer membrane protein beta-barrel domain-containing protein</fullName>
    </recommendedName>
</protein>
<dbReference type="EMBL" id="BBLT01000002">
    <property type="protein sequence ID" value="GAL84263.1"/>
    <property type="molecule type" value="Genomic_DNA"/>
</dbReference>
<organism evidence="1 2">
    <name type="scientific">Sporocytophaga myxococcoides</name>
    <dbReference type="NCBI Taxonomy" id="153721"/>
    <lineage>
        <taxon>Bacteria</taxon>
        <taxon>Pseudomonadati</taxon>
        <taxon>Bacteroidota</taxon>
        <taxon>Cytophagia</taxon>
        <taxon>Cytophagales</taxon>
        <taxon>Cytophagaceae</taxon>
        <taxon>Sporocytophaga</taxon>
    </lineage>
</organism>
<dbReference type="Proteomes" id="UP000030185">
    <property type="component" value="Unassembled WGS sequence"/>
</dbReference>
<dbReference type="STRING" id="153721.MYP_1491"/>
<sequence>MRQSIFNKIIFSESIIFLLFFSIGKLKAQDSIQFKKNEVWVNFFNPGVAYKRGLNTRTFFKAGITFDFTKSKSERDYVNFDPNFYDVNHNKIGRTNQNNNVYLGIEKRSNLSPMIMLFHGPDLSYGFSSSNVYNNSNASLYERTNHNSQTIGAGYTIGASYSFNSSLGIGIYWSPRIFLNFYRRESTYQYHADPQTNRTEKSKENNFGVQLLTPGVSLILKF</sequence>
<evidence type="ECO:0008006" key="3">
    <source>
        <dbReference type="Google" id="ProtNLM"/>
    </source>
</evidence>
<reference evidence="1 2" key="1">
    <citation type="submission" date="2014-09" db="EMBL/GenBank/DDBJ databases">
        <title>Sporocytophaga myxococcoides PG-01 genome sequencing.</title>
        <authorList>
            <person name="Liu L."/>
            <person name="Gao P.J."/>
            <person name="Chen G.J."/>
            <person name="Wang L.S."/>
        </authorList>
    </citation>
    <scope>NUCLEOTIDE SEQUENCE [LARGE SCALE GENOMIC DNA]</scope>
    <source>
        <strain evidence="1 2">PG-01</strain>
    </source>
</reference>
<comment type="caution">
    <text evidence="1">The sequence shown here is derived from an EMBL/GenBank/DDBJ whole genome shotgun (WGS) entry which is preliminary data.</text>
</comment>
<keyword evidence="2" id="KW-1185">Reference proteome</keyword>
<dbReference type="AlphaFoldDB" id="A0A098LDX0"/>
<name>A0A098LDX0_9BACT</name>
<accession>A0A098LDX0</accession>
<proteinExistence type="predicted"/>
<gene>
    <name evidence="1" type="ORF">MYP_1491</name>
</gene>
<evidence type="ECO:0000313" key="2">
    <source>
        <dbReference type="Proteomes" id="UP000030185"/>
    </source>
</evidence>
<dbReference type="RefSeq" id="WP_045460536.1">
    <property type="nucleotide sequence ID" value="NZ_BBLT01000002.1"/>
</dbReference>
<evidence type="ECO:0000313" key="1">
    <source>
        <dbReference type="EMBL" id="GAL84263.1"/>
    </source>
</evidence>